<evidence type="ECO:0000256" key="4">
    <source>
        <dbReference type="ARBA" id="ARBA00023186"/>
    </source>
</evidence>
<evidence type="ECO:0000256" key="3">
    <source>
        <dbReference type="ARBA" id="ARBA00022795"/>
    </source>
</evidence>
<comment type="caution">
    <text evidence="6">The sequence shown here is derived from an EMBL/GenBank/DDBJ whole genome shotgun (WGS) entry which is preliminary data.</text>
</comment>
<accession>A0ABX4SPM0</accession>
<name>A0ABX4SPM0_9GAMM</name>
<proteinExistence type="predicted"/>
<dbReference type="EMBL" id="PJRT01000032">
    <property type="protein sequence ID" value="PLR20442.1"/>
    <property type="molecule type" value="Genomic_DNA"/>
</dbReference>
<keyword evidence="2" id="KW-0963">Cytoplasm</keyword>
<dbReference type="InterPro" id="IPR008622">
    <property type="entry name" value="FliT"/>
</dbReference>
<keyword evidence="7" id="KW-1185">Reference proteome</keyword>
<dbReference type="RefSeq" id="WP_101764039.1">
    <property type="nucleotide sequence ID" value="NZ_PJRT01000032.1"/>
</dbReference>
<comment type="subcellular location">
    <subcellularLocation>
        <location evidence="1">Cytoplasm</location>
        <location evidence="1">Cytosol</location>
    </subcellularLocation>
</comment>
<protein>
    <recommendedName>
        <fullName evidence="5">Flagellar protein FliT</fullName>
    </recommendedName>
</protein>
<dbReference type="Pfam" id="PF05400">
    <property type="entry name" value="FliT"/>
    <property type="match status" value="1"/>
</dbReference>
<keyword evidence="6" id="KW-0282">Flagellum</keyword>
<gene>
    <name evidence="6" type="ORF">PZBJ_20570</name>
</gene>
<keyword evidence="6" id="KW-0969">Cilium</keyword>
<evidence type="ECO:0000256" key="1">
    <source>
        <dbReference type="ARBA" id="ARBA00004514"/>
    </source>
</evidence>
<evidence type="ECO:0000256" key="5">
    <source>
        <dbReference type="ARBA" id="ARBA00093797"/>
    </source>
</evidence>
<sequence length="97" mass="11150">MKSNQLLGWYEQLLSQSNTMILQAKNGHWEDLIESEMIYLQSVEVILMEQLNDGYASITQKKIHPLLNKLLANENELKCLLSSRMDEIRSQPSAATQ</sequence>
<evidence type="ECO:0000313" key="7">
    <source>
        <dbReference type="Proteomes" id="UP000234296"/>
    </source>
</evidence>
<dbReference type="Gene3D" id="1.20.58.380">
    <property type="entry name" value="Flagellar protein flit"/>
    <property type="match status" value="1"/>
</dbReference>
<organism evidence="6 7">
    <name type="scientific">Pantoea endophytica</name>
    <dbReference type="NCBI Taxonomy" id="92488"/>
    <lineage>
        <taxon>Bacteria</taxon>
        <taxon>Pseudomonadati</taxon>
        <taxon>Pseudomonadota</taxon>
        <taxon>Gammaproteobacteria</taxon>
        <taxon>Enterobacterales</taxon>
        <taxon>Erwiniaceae</taxon>
        <taxon>Pantoea</taxon>
    </lineage>
</organism>
<keyword evidence="6" id="KW-0966">Cell projection</keyword>
<dbReference type="Proteomes" id="UP000234296">
    <property type="component" value="Unassembled WGS sequence"/>
</dbReference>
<reference evidence="7" key="1">
    <citation type="submission" date="2017-12" db="EMBL/GenBank/DDBJ databases">
        <title>The genome sequence of Pantoea sp. 596.</title>
        <authorList>
            <person name="Gao J."/>
            <person name="Mao X."/>
            <person name="Sun J."/>
        </authorList>
    </citation>
    <scope>NUCLEOTIDE SEQUENCE [LARGE SCALE GENOMIC DNA]</scope>
    <source>
        <strain evidence="7">596</strain>
    </source>
</reference>
<evidence type="ECO:0000313" key="6">
    <source>
        <dbReference type="EMBL" id="PLR20442.1"/>
    </source>
</evidence>
<evidence type="ECO:0000256" key="2">
    <source>
        <dbReference type="ARBA" id="ARBA00022490"/>
    </source>
</evidence>
<keyword evidence="4" id="KW-0143">Chaperone</keyword>
<keyword evidence="3" id="KW-1005">Bacterial flagellum biogenesis</keyword>